<name>A0A428WMH5_AMYBA</name>
<gene>
    <name evidence="3" type="ORF">DMA12_17155</name>
</gene>
<evidence type="ECO:0000256" key="1">
    <source>
        <dbReference type="SAM" id="MobiDB-lite"/>
    </source>
</evidence>
<sequence length="137" mass="14563">MDNSEERVRRRLDIARAQPPILGSSATGSEPARPRARAAPVAPWSNVVDGWVHNDKIRRDTLIALAMVLIAVVTIVCAITGALGPPVREAADNAIARALAVSVLGGCGLSYGGLRLRRRWTRRAVQAATSGAEQYGV</sequence>
<keyword evidence="4" id="KW-1185">Reference proteome</keyword>
<organism evidence="3 4">
    <name type="scientific">Amycolatopsis balhimycina DSM 5908</name>
    <dbReference type="NCBI Taxonomy" id="1081091"/>
    <lineage>
        <taxon>Bacteria</taxon>
        <taxon>Bacillati</taxon>
        <taxon>Actinomycetota</taxon>
        <taxon>Actinomycetes</taxon>
        <taxon>Pseudonocardiales</taxon>
        <taxon>Pseudonocardiaceae</taxon>
        <taxon>Amycolatopsis</taxon>
    </lineage>
</organism>
<evidence type="ECO:0000313" key="4">
    <source>
        <dbReference type="Proteomes" id="UP000286716"/>
    </source>
</evidence>
<keyword evidence="2" id="KW-0472">Membrane</keyword>
<evidence type="ECO:0000256" key="2">
    <source>
        <dbReference type="SAM" id="Phobius"/>
    </source>
</evidence>
<feature type="transmembrane region" description="Helical" evidence="2">
    <location>
        <begin position="62"/>
        <end position="83"/>
    </location>
</feature>
<feature type="region of interest" description="Disordered" evidence="1">
    <location>
        <begin position="1"/>
        <end position="39"/>
    </location>
</feature>
<evidence type="ECO:0000313" key="3">
    <source>
        <dbReference type="EMBL" id="RSM44265.1"/>
    </source>
</evidence>
<reference evidence="3 4" key="1">
    <citation type="submission" date="2018-05" db="EMBL/GenBank/DDBJ databases">
        <title>Evolution of GPA BGCs.</title>
        <authorList>
            <person name="Waglechner N."/>
            <person name="Wright G.D."/>
        </authorList>
    </citation>
    <scope>NUCLEOTIDE SEQUENCE [LARGE SCALE GENOMIC DNA]</scope>
    <source>
        <strain evidence="3 4">DSM 5908</strain>
    </source>
</reference>
<proteinExistence type="predicted"/>
<dbReference type="RefSeq" id="WP_020639810.1">
    <property type="nucleotide sequence ID" value="NZ_QHHU01000021.1"/>
</dbReference>
<dbReference type="EMBL" id="QHHU01000021">
    <property type="protein sequence ID" value="RSM44265.1"/>
    <property type="molecule type" value="Genomic_DNA"/>
</dbReference>
<comment type="caution">
    <text evidence="3">The sequence shown here is derived from an EMBL/GenBank/DDBJ whole genome shotgun (WGS) entry which is preliminary data.</text>
</comment>
<keyword evidence="2" id="KW-1133">Transmembrane helix</keyword>
<dbReference type="Proteomes" id="UP000286716">
    <property type="component" value="Unassembled WGS sequence"/>
</dbReference>
<keyword evidence="2" id="KW-0812">Transmembrane</keyword>
<dbReference type="AlphaFoldDB" id="A0A428WMH5"/>
<accession>A0A428WMH5</accession>
<feature type="transmembrane region" description="Helical" evidence="2">
    <location>
        <begin position="95"/>
        <end position="114"/>
    </location>
</feature>
<protein>
    <submittedName>
        <fullName evidence="3">Uncharacterized protein</fullName>
    </submittedName>
</protein>
<feature type="compositionally biased region" description="Basic and acidic residues" evidence="1">
    <location>
        <begin position="1"/>
        <end position="14"/>
    </location>
</feature>